<organism evidence="1 2">
    <name type="scientific">Neonectria magnoliae</name>
    <dbReference type="NCBI Taxonomy" id="2732573"/>
    <lineage>
        <taxon>Eukaryota</taxon>
        <taxon>Fungi</taxon>
        <taxon>Dikarya</taxon>
        <taxon>Ascomycota</taxon>
        <taxon>Pezizomycotina</taxon>
        <taxon>Sordariomycetes</taxon>
        <taxon>Hypocreomycetidae</taxon>
        <taxon>Hypocreales</taxon>
        <taxon>Nectriaceae</taxon>
        <taxon>Neonectria</taxon>
    </lineage>
</organism>
<comment type="caution">
    <text evidence="1">The sequence shown here is derived from an EMBL/GenBank/DDBJ whole genome shotgun (WGS) entry which is preliminary data.</text>
</comment>
<dbReference type="EMBL" id="JAZAVK010000069">
    <property type="protein sequence ID" value="KAK7426241.1"/>
    <property type="molecule type" value="Genomic_DNA"/>
</dbReference>
<gene>
    <name evidence="1" type="ORF">QQZ08_007271</name>
</gene>
<proteinExistence type="predicted"/>
<protein>
    <recommendedName>
        <fullName evidence="3">Major facilitator superfamily (MFS) profile domain-containing protein</fullName>
    </recommendedName>
</protein>
<evidence type="ECO:0000313" key="1">
    <source>
        <dbReference type="EMBL" id="KAK7426241.1"/>
    </source>
</evidence>
<name>A0ABR1I045_9HYPO</name>
<keyword evidence="2" id="KW-1185">Reference proteome</keyword>
<dbReference type="Proteomes" id="UP001498421">
    <property type="component" value="Unassembled WGS sequence"/>
</dbReference>
<evidence type="ECO:0000313" key="2">
    <source>
        <dbReference type="Proteomes" id="UP001498421"/>
    </source>
</evidence>
<accession>A0ABR1I045</accession>
<sequence>MPSIDKDPVIAVVRIVMVDETCEKPDIGVLSIFPFLSLAQTLIDLKVDGKSNKGSSSSQHVECSSILDTSEAVDVQAGRIVNEEREPYGKAGFGGIFGNKYVTICAAFATMGGALFGYDQGVVSVTLLVL</sequence>
<evidence type="ECO:0008006" key="3">
    <source>
        <dbReference type="Google" id="ProtNLM"/>
    </source>
</evidence>
<reference evidence="1 2" key="1">
    <citation type="journal article" date="2025" name="Microbiol. Resour. Announc.">
        <title>Draft genome sequences for Neonectria magnoliae and Neonectria punicea, canker pathogens of Liriodendron tulipifera and Acer saccharum in West Virginia.</title>
        <authorList>
            <person name="Petronek H.M."/>
            <person name="Kasson M.T."/>
            <person name="Metheny A.M."/>
            <person name="Stauder C.M."/>
            <person name="Lovett B."/>
            <person name="Lynch S.C."/>
            <person name="Garnas J.R."/>
            <person name="Kasson L.R."/>
            <person name="Stajich J.E."/>
        </authorList>
    </citation>
    <scope>NUCLEOTIDE SEQUENCE [LARGE SCALE GENOMIC DNA]</scope>
    <source>
        <strain evidence="1 2">NRRL 64651</strain>
    </source>
</reference>